<evidence type="ECO:0000256" key="7">
    <source>
        <dbReference type="ARBA" id="ARBA00023295"/>
    </source>
</evidence>
<evidence type="ECO:0000256" key="6">
    <source>
        <dbReference type="ARBA" id="ARBA00023180"/>
    </source>
</evidence>
<proteinExistence type="inferred from homology"/>
<dbReference type="KEGG" id="mbe:MBM_06422"/>
<evidence type="ECO:0000256" key="3">
    <source>
        <dbReference type="ARBA" id="ARBA00012350"/>
    </source>
</evidence>
<keyword evidence="5 9" id="KW-0378">Hydrolase</keyword>
<dbReference type="InterPro" id="IPR014480">
    <property type="entry name" value="Mannan-1_6-alpha_mannosidase"/>
</dbReference>
<dbReference type="Proteomes" id="UP000006753">
    <property type="component" value="Unassembled WGS sequence"/>
</dbReference>
<evidence type="ECO:0000256" key="2">
    <source>
        <dbReference type="ARBA" id="ARBA00009699"/>
    </source>
</evidence>
<dbReference type="PIRSF" id="PIRSF016302">
    <property type="entry name" value="Man_a_manosd"/>
    <property type="match status" value="1"/>
</dbReference>
<sequence length="393" mass="41869">MPANQTKTVGNDDREFWAMAAILAAETNFQNPPKDQQPQWLALAQAVFDEMAGRWDTTRCGGGLRWLIFPLNKGFTCENSIANGRFFTLGVRLARYYMWNETYSDWASRVWDWEASVGLIHKDYNVFLDGSSDVKNCTTLDRQQWSCNAGIFLHGAANLYNFTQGSFIWKDRVSGILKTSRNIFFDDTVMLEQACEGSNSCNIDQSSFKALFSSCPVPEGWTQEAGVLYLQSQARRHQHPRPLHLPTITPLLATSAKSAGLQCTGGDNGTTCGTSWTTGTYDGTAGVGQEMSALGAIQSSVVAIPRGAAATGPEDPGNGGGSGTGDDSPSFAPVTNSTGGSSVGDASAGAHGHGGGTEKEIKITTKDRVAAGFVTVANAGDLIGGGLFMVSES</sequence>
<organism evidence="9 10">
    <name type="scientific">Marssonina brunnea f. sp. multigermtubi (strain MB_m1)</name>
    <name type="common">Marssonina leaf spot fungus</name>
    <dbReference type="NCBI Taxonomy" id="1072389"/>
    <lineage>
        <taxon>Eukaryota</taxon>
        <taxon>Fungi</taxon>
        <taxon>Dikarya</taxon>
        <taxon>Ascomycota</taxon>
        <taxon>Pezizomycotina</taxon>
        <taxon>Leotiomycetes</taxon>
        <taxon>Helotiales</taxon>
        <taxon>Drepanopezizaceae</taxon>
        <taxon>Drepanopeziza</taxon>
    </lineage>
</organism>
<dbReference type="InterPro" id="IPR008928">
    <property type="entry name" value="6-hairpin_glycosidase_sf"/>
</dbReference>
<evidence type="ECO:0000256" key="8">
    <source>
        <dbReference type="SAM" id="MobiDB-lite"/>
    </source>
</evidence>
<dbReference type="EMBL" id="JH921442">
    <property type="protein sequence ID" value="EKD15206.1"/>
    <property type="molecule type" value="Genomic_DNA"/>
</dbReference>
<comment type="similarity">
    <text evidence="2">Belongs to the glycosyl hydrolase 76 family.</text>
</comment>
<dbReference type="AlphaFoldDB" id="K1WQG1"/>
<dbReference type="PANTHER" id="PTHR12145:SF41">
    <property type="entry name" value="MANNAN ENDO-1,6-ALPHA-MANNOSIDASE"/>
    <property type="match status" value="1"/>
</dbReference>
<protein>
    <recommendedName>
        <fullName evidence="3">mannan endo-1,6-alpha-mannosidase</fullName>
        <ecNumber evidence="3">3.2.1.101</ecNumber>
    </recommendedName>
</protein>
<evidence type="ECO:0000256" key="4">
    <source>
        <dbReference type="ARBA" id="ARBA00022729"/>
    </source>
</evidence>
<dbReference type="eggNOG" id="ENOG502QSWP">
    <property type="taxonomic scope" value="Eukaryota"/>
</dbReference>
<accession>K1WQG1</accession>
<evidence type="ECO:0000313" key="10">
    <source>
        <dbReference type="Proteomes" id="UP000006753"/>
    </source>
</evidence>
<keyword evidence="6" id="KW-0325">Glycoprotein</keyword>
<dbReference type="Pfam" id="PF03663">
    <property type="entry name" value="Glyco_hydro_76"/>
    <property type="match status" value="1"/>
</dbReference>
<dbReference type="GO" id="GO:0016052">
    <property type="term" value="P:carbohydrate catabolic process"/>
    <property type="evidence" value="ECO:0007669"/>
    <property type="project" value="InterPro"/>
</dbReference>
<dbReference type="Gene3D" id="1.50.10.20">
    <property type="match status" value="1"/>
</dbReference>
<dbReference type="SUPFAM" id="SSF48208">
    <property type="entry name" value="Six-hairpin glycosidases"/>
    <property type="match status" value="1"/>
</dbReference>
<dbReference type="PANTHER" id="PTHR12145">
    <property type="entry name" value="MANNAN ENDO-1,6-ALPHA-MANNOSIDASE DCW1"/>
    <property type="match status" value="1"/>
</dbReference>
<dbReference type="OMA" id="EWAQRIY"/>
<feature type="region of interest" description="Disordered" evidence="8">
    <location>
        <begin position="307"/>
        <end position="360"/>
    </location>
</feature>
<dbReference type="GO" id="GO:0009272">
    <property type="term" value="P:fungal-type cell wall biogenesis"/>
    <property type="evidence" value="ECO:0007669"/>
    <property type="project" value="TreeGrafter"/>
</dbReference>
<comment type="catalytic activity">
    <reaction evidence="1">
        <text>Random hydrolysis of (1-&gt;6)-alpha-D-mannosidic linkages in unbranched (1-&gt;6)-mannans.</text>
        <dbReference type="EC" id="3.2.1.101"/>
    </reaction>
</comment>
<dbReference type="InParanoid" id="K1WQG1"/>
<evidence type="ECO:0000256" key="5">
    <source>
        <dbReference type="ARBA" id="ARBA00022801"/>
    </source>
</evidence>
<keyword evidence="7" id="KW-0326">Glycosidase</keyword>
<reference evidence="9 10" key="1">
    <citation type="journal article" date="2012" name="BMC Genomics">
        <title>Sequencing the genome of Marssonina brunnea reveals fungus-poplar co-evolution.</title>
        <authorList>
            <person name="Zhu S."/>
            <person name="Cao Y.-Z."/>
            <person name="Jiang C."/>
            <person name="Tan B.-Y."/>
            <person name="Wang Z."/>
            <person name="Feng S."/>
            <person name="Zhang L."/>
            <person name="Su X.-H."/>
            <person name="Brejova B."/>
            <person name="Vinar T."/>
            <person name="Xu M."/>
            <person name="Wang M.-X."/>
            <person name="Zhang S.-G."/>
            <person name="Huang M.-R."/>
            <person name="Wu R."/>
            <person name="Zhou Y."/>
        </authorList>
    </citation>
    <scope>NUCLEOTIDE SEQUENCE [LARGE SCALE GENOMIC DNA]</scope>
    <source>
        <strain evidence="9 10">MB_m1</strain>
    </source>
</reference>
<keyword evidence="4" id="KW-0732">Signal</keyword>
<dbReference type="GO" id="GO:0008496">
    <property type="term" value="F:mannan endo-1,6-alpha-mannosidase activity"/>
    <property type="evidence" value="ECO:0007669"/>
    <property type="project" value="UniProtKB-EC"/>
</dbReference>
<evidence type="ECO:0000256" key="1">
    <source>
        <dbReference type="ARBA" id="ARBA00001452"/>
    </source>
</evidence>
<evidence type="ECO:0000313" key="9">
    <source>
        <dbReference type="EMBL" id="EKD15206.1"/>
    </source>
</evidence>
<name>K1WQG1_MARBU</name>
<feature type="compositionally biased region" description="Low complexity" evidence="8">
    <location>
        <begin position="339"/>
        <end position="350"/>
    </location>
</feature>
<gene>
    <name evidence="9" type="ORF">MBM_06422</name>
</gene>
<dbReference type="EC" id="3.2.1.101" evidence="3"/>
<keyword evidence="10" id="KW-1185">Reference proteome</keyword>
<dbReference type="STRING" id="1072389.K1WQG1"/>
<dbReference type="InterPro" id="IPR005198">
    <property type="entry name" value="Glyco_hydro_76"/>
</dbReference>
<dbReference type="HOGENOM" id="CLU_025694_1_1_1"/>